<dbReference type="InterPro" id="IPR002560">
    <property type="entry name" value="Transposase_DDE"/>
</dbReference>
<evidence type="ECO:0000259" key="1">
    <source>
        <dbReference type="Pfam" id="PF01610"/>
    </source>
</evidence>
<name>A0A4R8GP13_9FIRM</name>
<organism evidence="2 3">
    <name type="scientific">Halanaerobium congolense</name>
    <dbReference type="NCBI Taxonomy" id="54121"/>
    <lineage>
        <taxon>Bacteria</taxon>
        <taxon>Bacillati</taxon>
        <taxon>Bacillota</taxon>
        <taxon>Clostridia</taxon>
        <taxon>Halanaerobiales</taxon>
        <taxon>Halanaerobiaceae</taxon>
        <taxon>Halanaerobium</taxon>
    </lineage>
</organism>
<dbReference type="EMBL" id="SOEF01000006">
    <property type="protein sequence ID" value="TDX46408.1"/>
    <property type="molecule type" value="Genomic_DNA"/>
</dbReference>
<comment type="caution">
    <text evidence="2">The sequence shown here is derived from an EMBL/GenBank/DDBJ whole genome shotgun (WGS) entry which is preliminary data.</text>
</comment>
<protein>
    <submittedName>
        <fullName evidence="2">Transposase</fullName>
    </submittedName>
</protein>
<dbReference type="Pfam" id="PF01610">
    <property type="entry name" value="DDE_Tnp_ISL3"/>
    <property type="match status" value="1"/>
</dbReference>
<gene>
    <name evidence="2" type="ORF">C7954_10650</name>
</gene>
<sequence length="70" mass="8375">MAGEKLDDDGYQRLIEIFKLAPMLYKAWELKEEFCDLLQIPDVKESIQALNHWYENVSQSKLNLFWNQIL</sequence>
<dbReference type="AlphaFoldDB" id="A0A4R8GP13"/>
<accession>A0A4R8GP13</accession>
<feature type="domain" description="Transposase IS204/IS1001/IS1096/IS1165 DDE" evidence="1">
    <location>
        <begin position="4"/>
        <end position="65"/>
    </location>
</feature>
<proteinExistence type="predicted"/>
<reference evidence="2 3" key="1">
    <citation type="submission" date="2019-03" db="EMBL/GenBank/DDBJ databases">
        <title>Subsurface microbial communities from deep shales in Ohio and West Virginia, USA.</title>
        <authorList>
            <person name="Wrighton K."/>
        </authorList>
    </citation>
    <scope>NUCLEOTIDE SEQUENCE [LARGE SCALE GENOMIC DNA]</scope>
    <source>
        <strain evidence="2 3">DSMZ 11287</strain>
    </source>
</reference>
<dbReference type="Proteomes" id="UP000295472">
    <property type="component" value="Unassembled WGS sequence"/>
</dbReference>
<evidence type="ECO:0000313" key="3">
    <source>
        <dbReference type="Proteomes" id="UP000295472"/>
    </source>
</evidence>
<evidence type="ECO:0000313" key="2">
    <source>
        <dbReference type="EMBL" id="TDX46408.1"/>
    </source>
</evidence>